<dbReference type="AlphaFoldDB" id="X1UPV9"/>
<name>X1UPV9_9ZZZZ</name>
<evidence type="ECO:0000313" key="1">
    <source>
        <dbReference type="EMBL" id="GAJ19514.1"/>
    </source>
</evidence>
<comment type="caution">
    <text evidence="1">The sequence shown here is derived from an EMBL/GenBank/DDBJ whole genome shotgun (WGS) entry which is preliminary data.</text>
</comment>
<feature type="non-terminal residue" evidence="1">
    <location>
        <position position="183"/>
    </location>
</feature>
<dbReference type="EMBL" id="BARW01037974">
    <property type="protein sequence ID" value="GAJ19514.1"/>
    <property type="molecule type" value="Genomic_DNA"/>
</dbReference>
<feature type="non-terminal residue" evidence="1">
    <location>
        <position position="1"/>
    </location>
</feature>
<gene>
    <name evidence="1" type="ORF">S12H4_58457</name>
</gene>
<accession>X1UPV9</accession>
<sequence length="183" mass="20393">TLIETKKKEVNGEVVADERGLTKAEIYAGVKKGVISWDEGSELLQDLGYDIDDATFILETRVGTLEETPEIVKKRDLTKTDILNAIKKEVLSIEDGRQMLIDLGYSEGEVDILIMIKLGVSTLSELDAAMVGASPTTFLDFKTRTQRYKQLIGKEAKMPTLELMQAEKALREAEEALKAEKEK</sequence>
<reference evidence="1" key="1">
    <citation type="journal article" date="2014" name="Front. Microbiol.">
        <title>High frequency of phylogenetically diverse reductive dehalogenase-homologous genes in deep subseafloor sedimentary metagenomes.</title>
        <authorList>
            <person name="Kawai M."/>
            <person name="Futagami T."/>
            <person name="Toyoda A."/>
            <person name="Takaki Y."/>
            <person name="Nishi S."/>
            <person name="Hori S."/>
            <person name="Arai W."/>
            <person name="Tsubouchi T."/>
            <person name="Morono Y."/>
            <person name="Uchiyama I."/>
            <person name="Ito T."/>
            <person name="Fujiyama A."/>
            <person name="Inagaki F."/>
            <person name="Takami H."/>
        </authorList>
    </citation>
    <scope>NUCLEOTIDE SEQUENCE</scope>
    <source>
        <strain evidence="1">Expedition CK06-06</strain>
    </source>
</reference>
<organism evidence="1">
    <name type="scientific">marine sediment metagenome</name>
    <dbReference type="NCBI Taxonomy" id="412755"/>
    <lineage>
        <taxon>unclassified sequences</taxon>
        <taxon>metagenomes</taxon>
        <taxon>ecological metagenomes</taxon>
    </lineage>
</organism>
<proteinExistence type="predicted"/>
<protein>
    <submittedName>
        <fullName evidence="1">Uncharacterized protein</fullName>
    </submittedName>
</protein>